<evidence type="ECO:0000259" key="6">
    <source>
        <dbReference type="Pfam" id="PF04542"/>
    </source>
</evidence>
<evidence type="ECO:0000256" key="5">
    <source>
        <dbReference type="ARBA" id="ARBA00023163"/>
    </source>
</evidence>
<dbReference type="SUPFAM" id="SSF88659">
    <property type="entry name" value="Sigma3 and sigma4 domains of RNA polymerase sigma factors"/>
    <property type="match status" value="1"/>
</dbReference>
<dbReference type="InterPro" id="IPR039425">
    <property type="entry name" value="RNA_pol_sigma-70-like"/>
</dbReference>
<gene>
    <name evidence="8" type="ORF">A2365_03095</name>
</gene>
<protein>
    <recommendedName>
        <fullName evidence="10">RNA polymerase sigma factor</fullName>
    </recommendedName>
</protein>
<dbReference type="Gene3D" id="1.10.1740.10">
    <property type="match status" value="1"/>
</dbReference>
<comment type="caution">
    <text evidence="8">The sequence shown here is derived from an EMBL/GenBank/DDBJ whole genome shotgun (WGS) entry which is preliminary data.</text>
</comment>
<name>A0A1G2ENR9_9BACT</name>
<dbReference type="InterPro" id="IPR013249">
    <property type="entry name" value="RNA_pol_sigma70_r4_t2"/>
</dbReference>
<dbReference type="AlphaFoldDB" id="A0A1G2ENR9"/>
<dbReference type="InterPro" id="IPR013325">
    <property type="entry name" value="RNA_pol_sigma_r2"/>
</dbReference>
<sequence length="179" mass="21855">MSRSYGKDKEIYEKKKEFSEIYDRYADSIYRYSFYRVYSADIAEDITQETFTKTWKYMKQGRTVREMRPFLYRVAKNLIIDLYRKKKFTDRRSLEEILSSKKAAKLSYRQEELFENNDLARRVFEIMQKLPRIYQDVLVMRYVENMKLKEIAEACNTTVKNISARNRRAIQKLEVIIRR</sequence>
<dbReference type="Gene3D" id="1.10.10.10">
    <property type="entry name" value="Winged helix-like DNA-binding domain superfamily/Winged helix DNA-binding domain"/>
    <property type="match status" value="1"/>
</dbReference>
<dbReference type="Pfam" id="PF04542">
    <property type="entry name" value="Sigma70_r2"/>
    <property type="match status" value="1"/>
</dbReference>
<accession>A0A1G2ENR9</accession>
<dbReference type="GO" id="GO:0006352">
    <property type="term" value="P:DNA-templated transcription initiation"/>
    <property type="evidence" value="ECO:0007669"/>
    <property type="project" value="InterPro"/>
</dbReference>
<evidence type="ECO:0000313" key="9">
    <source>
        <dbReference type="Proteomes" id="UP000177740"/>
    </source>
</evidence>
<evidence type="ECO:0000256" key="4">
    <source>
        <dbReference type="ARBA" id="ARBA00023125"/>
    </source>
</evidence>
<dbReference type="NCBIfam" id="TIGR02937">
    <property type="entry name" value="sigma70-ECF"/>
    <property type="match status" value="1"/>
</dbReference>
<feature type="domain" description="RNA polymerase sigma-70 region 2" evidence="6">
    <location>
        <begin position="21"/>
        <end position="87"/>
    </location>
</feature>
<dbReference type="PANTHER" id="PTHR43133">
    <property type="entry name" value="RNA POLYMERASE ECF-TYPE SIGMA FACTO"/>
    <property type="match status" value="1"/>
</dbReference>
<dbReference type="STRING" id="1801677.A2365_03095"/>
<dbReference type="SUPFAM" id="SSF88946">
    <property type="entry name" value="Sigma2 domain of RNA polymerase sigma factors"/>
    <property type="match status" value="1"/>
</dbReference>
<feature type="domain" description="RNA polymerase sigma factor 70 region 4 type 2" evidence="7">
    <location>
        <begin position="123"/>
        <end position="173"/>
    </location>
</feature>
<evidence type="ECO:0000313" key="8">
    <source>
        <dbReference type="EMBL" id="OGZ27436.1"/>
    </source>
</evidence>
<evidence type="ECO:0000256" key="2">
    <source>
        <dbReference type="ARBA" id="ARBA00023015"/>
    </source>
</evidence>
<dbReference type="InterPro" id="IPR036388">
    <property type="entry name" value="WH-like_DNA-bd_sf"/>
</dbReference>
<dbReference type="InterPro" id="IPR013324">
    <property type="entry name" value="RNA_pol_sigma_r3/r4-like"/>
</dbReference>
<evidence type="ECO:0000256" key="3">
    <source>
        <dbReference type="ARBA" id="ARBA00023082"/>
    </source>
</evidence>
<keyword evidence="2" id="KW-0805">Transcription regulation</keyword>
<dbReference type="InterPro" id="IPR007627">
    <property type="entry name" value="RNA_pol_sigma70_r2"/>
</dbReference>
<dbReference type="Pfam" id="PF08281">
    <property type="entry name" value="Sigma70_r4_2"/>
    <property type="match status" value="1"/>
</dbReference>
<dbReference type="PANTHER" id="PTHR43133:SF8">
    <property type="entry name" value="RNA POLYMERASE SIGMA FACTOR HI_1459-RELATED"/>
    <property type="match status" value="1"/>
</dbReference>
<keyword evidence="4" id="KW-0238">DNA-binding</keyword>
<dbReference type="Proteomes" id="UP000177740">
    <property type="component" value="Unassembled WGS sequence"/>
</dbReference>
<dbReference type="EMBL" id="MHMM01000006">
    <property type="protein sequence ID" value="OGZ27436.1"/>
    <property type="molecule type" value="Genomic_DNA"/>
</dbReference>
<evidence type="ECO:0008006" key="10">
    <source>
        <dbReference type="Google" id="ProtNLM"/>
    </source>
</evidence>
<keyword evidence="3" id="KW-0731">Sigma factor</keyword>
<comment type="similarity">
    <text evidence="1">Belongs to the sigma-70 factor family. ECF subfamily.</text>
</comment>
<keyword evidence="5" id="KW-0804">Transcription</keyword>
<evidence type="ECO:0000259" key="7">
    <source>
        <dbReference type="Pfam" id="PF08281"/>
    </source>
</evidence>
<dbReference type="CDD" id="cd06171">
    <property type="entry name" value="Sigma70_r4"/>
    <property type="match status" value="1"/>
</dbReference>
<dbReference type="GO" id="GO:0003677">
    <property type="term" value="F:DNA binding"/>
    <property type="evidence" value="ECO:0007669"/>
    <property type="project" value="UniProtKB-KW"/>
</dbReference>
<reference evidence="8 9" key="1">
    <citation type="journal article" date="2016" name="Nat. Commun.">
        <title>Thousands of microbial genomes shed light on interconnected biogeochemical processes in an aquifer system.</title>
        <authorList>
            <person name="Anantharaman K."/>
            <person name="Brown C.T."/>
            <person name="Hug L.A."/>
            <person name="Sharon I."/>
            <person name="Castelle C.J."/>
            <person name="Probst A.J."/>
            <person name="Thomas B.C."/>
            <person name="Singh A."/>
            <person name="Wilkins M.J."/>
            <person name="Karaoz U."/>
            <person name="Brodie E.L."/>
            <person name="Williams K.H."/>
            <person name="Hubbard S.S."/>
            <person name="Banfield J.F."/>
        </authorList>
    </citation>
    <scope>NUCLEOTIDE SEQUENCE [LARGE SCALE GENOMIC DNA]</scope>
</reference>
<dbReference type="InterPro" id="IPR014284">
    <property type="entry name" value="RNA_pol_sigma-70_dom"/>
</dbReference>
<proteinExistence type="inferred from homology"/>
<dbReference type="GO" id="GO:0016987">
    <property type="term" value="F:sigma factor activity"/>
    <property type="evidence" value="ECO:0007669"/>
    <property type="project" value="UniProtKB-KW"/>
</dbReference>
<organism evidence="8 9">
    <name type="scientific">Candidatus Nealsonbacteria bacterium RIFOXYB1_FULL_40_15</name>
    <dbReference type="NCBI Taxonomy" id="1801677"/>
    <lineage>
        <taxon>Bacteria</taxon>
        <taxon>Candidatus Nealsoniibacteriota</taxon>
    </lineage>
</organism>
<evidence type="ECO:0000256" key="1">
    <source>
        <dbReference type="ARBA" id="ARBA00010641"/>
    </source>
</evidence>